<protein>
    <submittedName>
        <fullName evidence="5">Helix-turn-helix domain-containing protein</fullName>
    </submittedName>
</protein>
<sequence>MYNERKEVAAVLMGLDAFIGAVMPESRAHVCVLDVSGITKRDILSVSATRKIHASEFCCRAKLMRRGLWLCIRCRNRAKDKALCEKEPFFGKCPFGVGEVVYPVVSNGRVLCIVSVGLLCDDSNALSDKIKKTAALLKSPAEPLLEMMPTLQTCADFNVYLKLAQAIADHILLLYNSTETTKSYENYHKAVAAALDYASANYHKEISIEDVARTHGLNAKYIGRLFKEQIGEGFNTYLNRVRINNAMQLLAGTRAQIIEIALECGYNNVTYFNREFKKIQGVTPSAYRKLHINKA</sequence>
<dbReference type="InterPro" id="IPR009057">
    <property type="entry name" value="Homeodomain-like_sf"/>
</dbReference>
<evidence type="ECO:0000259" key="4">
    <source>
        <dbReference type="PROSITE" id="PS01124"/>
    </source>
</evidence>
<dbReference type="EMBL" id="DVND01000121">
    <property type="protein sequence ID" value="HIU48614.1"/>
    <property type="molecule type" value="Genomic_DNA"/>
</dbReference>
<dbReference type="SUPFAM" id="SSF46689">
    <property type="entry name" value="Homeodomain-like"/>
    <property type="match status" value="2"/>
</dbReference>
<dbReference type="Pfam" id="PF10114">
    <property type="entry name" value="PocR"/>
    <property type="match status" value="1"/>
</dbReference>
<dbReference type="GO" id="GO:0003700">
    <property type="term" value="F:DNA-binding transcription factor activity"/>
    <property type="evidence" value="ECO:0007669"/>
    <property type="project" value="InterPro"/>
</dbReference>
<feature type="domain" description="HTH araC/xylS-type" evidence="4">
    <location>
        <begin position="192"/>
        <end position="290"/>
    </location>
</feature>
<accession>A0A9D1LV54</accession>
<organism evidence="5 6">
    <name type="scientific">Candidatus Avimonoglobus intestinipullorum</name>
    <dbReference type="NCBI Taxonomy" id="2840699"/>
    <lineage>
        <taxon>Bacteria</taxon>
        <taxon>Bacillati</taxon>
        <taxon>Bacillota</taxon>
        <taxon>Clostridia</taxon>
        <taxon>Eubacteriales</taxon>
        <taxon>Candidatus Avimonoglobus</taxon>
    </lineage>
</organism>
<dbReference type="InterPro" id="IPR018771">
    <property type="entry name" value="PocR_dom"/>
</dbReference>
<dbReference type="PROSITE" id="PS01124">
    <property type="entry name" value="HTH_ARAC_FAMILY_2"/>
    <property type="match status" value="1"/>
</dbReference>
<keyword evidence="1" id="KW-0805">Transcription regulation</keyword>
<dbReference type="InterPro" id="IPR018062">
    <property type="entry name" value="HTH_AraC-typ_CS"/>
</dbReference>
<dbReference type="Gene3D" id="1.10.10.60">
    <property type="entry name" value="Homeodomain-like"/>
    <property type="match status" value="2"/>
</dbReference>
<evidence type="ECO:0000313" key="6">
    <source>
        <dbReference type="Proteomes" id="UP000824111"/>
    </source>
</evidence>
<dbReference type="PROSITE" id="PS00041">
    <property type="entry name" value="HTH_ARAC_FAMILY_1"/>
    <property type="match status" value="1"/>
</dbReference>
<dbReference type="Proteomes" id="UP000824111">
    <property type="component" value="Unassembled WGS sequence"/>
</dbReference>
<gene>
    <name evidence="5" type="ORF">IAB04_04570</name>
</gene>
<dbReference type="SMART" id="SM00342">
    <property type="entry name" value="HTH_ARAC"/>
    <property type="match status" value="1"/>
</dbReference>
<evidence type="ECO:0000256" key="3">
    <source>
        <dbReference type="ARBA" id="ARBA00023163"/>
    </source>
</evidence>
<reference evidence="5" key="1">
    <citation type="submission" date="2020-10" db="EMBL/GenBank/DDBJ databases">
        <authorList>
            <person name="Gilroy R."/>
        </authorList>
    </citation>
    <scope>NUCLEOTIDE SEQUENCE</scope>
    <source>
        <strain evidence="5">ChiSjej4B22-9803</strain>
    </source>
</reference>
<reference evidence="5" key="2">
    <citation type="journal article" date="2021" name="PeerJ">
        <title>Extensive microbial diversity within the chicken gut microbiome revealed by metagenomics and culture.</title>
        <authorList>
            <person name="Gilroy R."/>
            <person name="Ravi A."/>
            <person name="Getino M."/>
            <person name="Pursley I."/>
            <person name="Horton D.L."/>
            <person name="Alikhan N.F."/>
            <person name="Baker D."/>
            <person name="Gharbi K."/>
            <person name="Hall N."/>
            <person name="Watson M."/>
            <person name="Adriaenssens E.M."/>
            <person name="Foster-Nyarko E."/>
            <person name="Jarju S."/>
            <person name="Secka A."/>
            <person name="Antonio M."/>
            <person name="Oren A."/>
            <person name="Chaudhuri R.R."/>
            <person name="La Ragione R."/>
            <person name="Hildebrand F."/>
            <person name="Pallen M.J."/>
        </authorList>
    </citation>
    <scope>NUCLEOTIDE SEQUENCE</scope>
    <source>
        <strain evidence="5">ChiSjej4B22-9803</strain>
    </source>
</reference>
<evidence type="ECO:0000256" key="2">
    <source>
        <dbReference type="ARBA" id="ARBA00023125"/>
    </source>
</evidence>
<dbReference type="PANTHER" id="PTHR43280">
    <property type="entry name" value="ARAC-FAMILY TRANSCRIPTIONAL REGULATOR"/>
    <property type="match status" value="1"/>
</dbReference>
<proteinExistence type="predicted"/>
<dbReference type="InterPro" id="IPR018060">
    <property type="entry name" value="HTH_AraC"/>
</dbReference>
<dbReference type="PRINTS" id="PR00032">
    <property type="entry name" value="HTHARAC"/>
</dbReference>
<keyword evidence="2" id="KW-0238">DNA-binding</keyword>
<keyword evidence="3" id="KW-0804">Transcription</keyword>
<evidence type="ECO:0000313" key="5">
    <source>
        <dbReference type="EMBL" id="HIU48614.1"/>
    </source>
</evidence>
<dbReference type="GO" id="GO:0043565">
    <property type="term" value="F:sequence-specific DNA binding"/>
    <property type="evidence" value="ECO:0007669"/>
    <property type="project" value="InterPro"/>
</dbReference>
<dbReference type="Pfam" id="PF12833">
    <property type="entry name" value="HTH_18"/>
    <property type="match status" value="1"/>
</dbReference>
<name>A0A9D1LV54_9FIRM</name>
<dbReference type="AlphaFoldDB" id="A0A9D1LV54"/>
<dbReference type="PANTHER" id="PTHR43280:SF34">
    <property type="entry name" value="ARAC-FAMILY TRANSCRIPTIONAL REGULATOR"/>
    <property type="match status" value="1"/>
</dbReference>
<comment type="caution">
    <text evidence="5">The sequence shown here is derived from an EMBL/GenBank/DDBJ whole genome shotgun (WGS) entry which is preliminary data.</text>
</comment>
<evidence type="ECO:0000256" key="1">
    <source>
        <dbReference type="ARBA" id="ARBA00023015"/>
    </source>
</evidence>
<dbReference type="InterPro" id="IPR020449">
    <property type="entry name" value="Tscrpt_reg_AraC-type_HTH"/>
</dbReference>